<reference evidence="1" key="1">
    <citation type="submission" date="2021-02" db="EMBL/GenBank/DDBJ databases">
        <authorList>
            <person name="Dougan E. K."/>
            <person name="Rhodes N."/>
            <person name="Thang M."/>
            <person name="Chan C."/>
        </authorList>
    </citation>
    <scope>NUCLEOTIDE SEQUENCE</scope>
</reference>
<dbReference type="Proteomes" id="UP000649617">
    <property type="component" value="Unassembled WGS sequence"/>
</dbReference>
<accession>A0A812SR53</accession>
<dbReference type="Pfam" id="PF10563">
    <property type="entry name" value="CA_like"/>
    <property type="match status" value="1"/>
</dbReference>
<protein>
    <submittedName>
        <fullName evidence="1">Uncharacterized protein</fullName>
    </submittedName>
</protein>
<dbReference type="OrthoDB" id="436883at2759"/>
<dbReference type="AlphaFoldDB" id="A0A812SR53"/>
<evidence type="ECO:0000313" key="2">
    <source>
        <dbReference type="Proteomes" id="UP000649617"/>
    </source>
</evidence>
<evidence type="ECO:0000313" key="1">
    <source>
        <dbReference type="EMBL" id="CAE7490238.1"/>
    </source>
</evidence>
<sequence>MEAEAELTSSDVLLCSNAQPQAPRNLDPAFIGDLEAPYEPVDGEVVNDFIQVNLHFHLGAEHYSPGEYDIAPQDTGFGRFRSQLSGRASKNFWCLKPYYRHLKYCQHYLAGVIDELDWLVQYNEKTNPPMPDVRPGFFCGLEGIHRWYLHPYKFRYCEDVKVGYTYEFHWVYSSAGPLSSQPAVYPGLGQVFNRSVTPVVIVRGQVCRIINNWHLKTKRQVYADYNNFLYQWRQPSIADAVRYVGSTTSDAYDNNVCSPVEVNWHMDTKCCTLSAQAMDLTCKKMKEQGLTGDLRPQSSRELVARDWSSTVAYPLEESEDIPAVRH</sequence>
<name>A0A812SR53_SYMPI</name>
<comment type="caution">
    <text evidence="1">The sequence shown here is derived from an EMBL/GenBank/DDBJ whole genome shotgun (WGS) entry which is preliminary data.</text>
</comment>
<keyword evidence="2" id="KW-1185">Reference proteome</keyword>
<organism evidence="1 2">
    <name type="scientific">Symbiodinium pilosum</name>
    <name type="common">Dinoflagellate</name>
    <dbReference type="NCBI Taxonomy" id="2952"/>
    <lineage>
        <taxon>Eukaryota</taxon>
        <taxon>Sar</taxon>
        <taxon>Alveolata</taxon>
        <taxon>Dinophyceae</taxon>
        <taxon>Suessiales</taxon>
        <taxon>Symbiodiniaceae</taxon>
        <taxon>Symbiodinium</taxon>
    </lineage>
</organism>
<dbReference type="EMBL" id="CAJNIZ010026218">
    <property type="protein sequence ID" value="CAE7490238.1"/>
    <property type="molecule type" value="Genomic_DNA"/>
</dbReference>
<dbReference type="InterPro" id="IPR018883">
    <property type="entry name" value="Delta_CA"/>
</dbReference>
<proteinExistence type="predicted"/>
<gene>
    <name evidence="1" type="ORF">SPIL2461_LOCUS12630</name>
</gene>